<reference evidence="1 2" key="1">
    <citation type="journal article" date="2019" name="Commun. Biol.">
        <title>The bagworm genome reveals a unique fibroin gene that provides high tensile strength.</title>
        <authorList>
            <person name="Kono N."/>
            <person name="Nakamura H."/>
            <person name="Ohtoshi R."/>
            <person name="Tomita M."/>
            <person name="Numata K."/>
            <person name="Arakawa K."/>
        </authorList>
    </citation>
    <scope>NUCLEOTIDE SEQUENCE [LARGE SCALE GENOMIC DNA]</scope>
</reference>
<name>A0A4C1ZBC7_EUMVA</name>
<organism evidence="1 2">
    <name type="scientific">Eumeta variegata</name>
    <name type="common">Bagworm moth</name>
    <name type="synonym">Eumeta japonica</name>
    <dbReference type="NCBI Taxonomy" id="151549"/>
    <lineage>
        <taxon>Eukaryota</taxon>
        <taxon>Metazoa</taxon>
        <taxon>Ecdysozoa</taxon>
        <taxon>Arthropoda</taxon>
        <taxon>Hexapoda</taxon>
        <taxon>Insecta</taxon>
        <taxon>Pterygota</taxon>
        <taxon>Neoptera</taxon>
        <taxon>Endopterygota</taxon>
        <taxon>Lepidoptera</taxon>
        <taxon>Glossata</taxon>
        <taxon>Ditrysia</taxon>
        <taxon>Tineoidea</taxon>
        <taxon>Psychidae</taxon>
        <taxon>Oiketicinae</taxon>
        <taxon>Eumeta</taxon>
    </lineage>
</organism>
<dbReference type="EMBL" id="BGZK01001647">
    <property type="protein sequence ID" value="GBP83895.1"/>
    <property type="molecule type" value="Genomic_DNA"/>
</dbReference>
<dbReference type="AlphaFoldDB" id="A0A4C1ZBC7"/>
<proteinExistence type="predicted"/>
<evidence type="ECO:0000313" key="1">
    <source>
        <dbReference type="EMBL" id="GBP83895.1"/>
    </source>
</evidence>
<comment type="caution">
    <text evidence="1">The sequence shown here is derived from an EMBL/GenBank/DDBJ whole genome shotgun (WGS) entry which is preliminary data.</text>
</comment>
<accession>A0A4C1ZBC7</accession>
<evidence type="ECO:0000313" key="2">
    <source>
        <dbReference type="Proteomes" id="UP000299102"/>
    </source>
</evidence>
<protein>
    <submittedName>
        <fullName evidence="1">Uncharacterized protein</fullName>
    </submittedName>
</protein>
<keyword evidence="2" id="KW-1185">Reference proteome</keyword>
<gene>
    <name evidence="1" type="ORF">EVAR_36543_1</name>
</gene>
<sequence length="128" mass="14170">MKRRRHCTKQASLSAMGCFPSSPGFSVGRCTRTDPECLFFYTSPRAKGMGKKEKNPLRAVRAPGHTGYDSFVCKRGHFGIVMPSARDCPMGVFFIRHLGIGGHVKFAVRIETSRGVREARGAHQIDDV</sequence>
<dbReference type="Proteomes" id="UP000299102">
    <property type="component" value="Unassembled WGS sequence"/>
</dbReference>